<dbReference type="GO" id="GO:1990131">
    <property type="term" value="C:Gtr1-Gtr2 GTPase complex"/>
    <property type="evidence" value="ECO:0007669"/>
    <property type="project" value="TreeGrafter"/>
</dbReference>
<dbReference type="GO" id="GO:0009231">
    <property type="term" value="P:riboflavin biosynthetic process"/>
    <property type="evidence" value="ECO:0007669"/>
    <property type="project" value="UniProtKB-KW"/>
</dbReference>
<evidence type="ECO:0000256" key="3">
    <source>
        <dbReference type="ARBA" id="ARBA00007756"/>
    </source>
</evidence>
<dbReference type="EC" id="2.5.1.78" evidence="4"/>
<dbReference type="HAMAP" id="MF_00178">
    <property type="entry name" value="Lumazine_synth"/>
    <property type="match status" value="1"/>
</dbReference>
<keyword evidence="12" id="KW-1185">Reference proteome</keyword>
<feature type="compositionally biased region" description="Basic and acidic residues" evidence="10">
    <location>
        <begin position="177"/>
        <end position="191"/>
    </location>
</feature>
<dbReference type="InterPro" id="IPR027417">
    <property type="entry name" value="P-loop_NTPase"/>
</dbReference>
<evidence type="ECO:0000256" key="7">
    <source>
        <dbReference type="ARBA" id="ARBA00022741"/>
    </source>
</evidence>
<proteinExistence type="inferred from homology"/>
<evidence type="ECO:0000256" key="5">
    <source>
        <dbReference type="ARBA" id="ARBA00022619"/>
    </source>
</evidence>
<evidence type="ECO:0000256" key="4">
    <source>
        <dbReference type="ARBA" id="ARBA00012664"/>
    </source>
</evidence>
<dbReference type="GO" id="GO:0009267">
    <property type="term" value="P:cellular response to starvation"/>
    <property type="evidence" value="ECO:0007669"/>
    <property type="project" value="TreeGrafter"/>
</dbReference>
<dbReference type="Pfam" id="PF00885">
    <property type="entry name" value="DMRL_synthase"/>
    <property type="match status" value="2"/>
</dbReference>
<keyword evidence="5" id="KW-0686">Riboflavin biosynthesis</keyword>
<dbReference type="GO" id="GO:0005634">
    <property type="term" value="C:nucleus"/>
    <property type="evidence" value="ECO:0007669"/>
    <property type="project" value="TreeGrafter"/>
</dbReference>
<evidence type="ECO:0000256" key="1">
    <source>
        <dbReference type="ARBA" id="ARBA00004917"/>
    </source>
</evidence>
<organism evidence="11 12">
    <name type="scientific">Leucocoprinus birnbaumii</name>
    <dbReference type="NCBI Taxonomy" id="56174"/>
    <lineage>
        <taxon>Eukaryota</taxon>
        <taxon>Fungi</taxon>
        <taxon>Dikarya</taxon>
        <taxon>Basidiomycota</taxon>
        <taxon>Agaricomycotina</taxon>
        <taxon>Agaricomycetes</taxon>
        <taxon>Agaricomycetidae</taxon>
        <taxon>Agaricales</taxon>
        <taxon>Agaricineae</taxon>
        <taxon>Agaricaceae</taxon>
        <taxon>Leucocoprinus</taxon>
    </lineage>
</organism>
<dbReference type="GO" id="GO:1904263">
    <property type="term" value="P:positive regulation of TORC1 signaling"/>
    <property type="evidence" value="ECO:0007669"/>
    <property type="project" value="TreeGrafter"/>
</dbReference>
<evidence type="ECO:0000256" key="8">
    <source>
        <dbReference type="ARBA" id="ARBA00023134"/>
    </source>
</evidence>
<comment type="caution">
    <text evidence="11">The sequence shown here is derived from an EMBL/GenBank/DDBJ whole genome shotgun (WGS) entry which is preliminary data.</text>
</comment>
<dbReference type="EMBL" id="JANIEX010000103">
    <property type="protein sequence ID" value="KAJ3573441.1"/>
    <property type="molecule type" value="Genomic_DNA"/>
</dbReference>
<keyword evidence="7" id="KW-0547">Nucleotide-binding</keyword>
<evidence type="ECO:0000256" key="2">
    <source>
        <dbReference type="ARBA" id="ARBA00007424"/>
    </source>
</evidence>
<comment type="pathway">
    <text evidence="1">Cofactor biosynthesis; riboflavin biosynthesis; riboflavin from 2-hydroxy-3-oxobutyl phosphate and 5-amino-6-(D-ribitylamino)uracil: step 1/2.</text>
</comment>
<protein>
    <recommendedName>
        <fullName evidence="4">6,7-dimethyl-8-ribityllumazine synthase</fullName>
        <ecNumber evidence="4">2.5.1.78</ecNumber>
    </recommendedName>
</protein>
<comment type="catalytic activity">
    <reaction evidence="9">
        <text>(2S)-2-hydroxy-3-oxobutyl phosphate + 5-amino-6-(D-ribitylamino)uracil = 6,7-dimethyl-8-(1-D-ribityl)lumazine + phosphate + 2 H2O + H(+)</text>
        <dbReference type="Rhea" id="RHEA:26152"/>
        <dbReference type="ChEBI" id="CHEBI:15377"/>
        <dbReference type="ChEBI" id="CHEBI:15378"/>
        <dbReference type="ChEBI" id="CHEBI:15934"/>
        <dbReference type="ChEBI" id="CHEBI:43474"/>
        <dbReference type="ChEBI" id="CHEBI:58201"/>
        <dbReference type="ChEBI" id="CHEBI:58830"/>
        <dbReference type="EC" id="2.5.1.78"/>
    </reaction>
</comment>
<evidence type="ECO:0000256" key="10">
    <source>
        <dbReference type="SAM" id="MobiDB-lite"/>
    </source>
</evidence>
<dbReference type="GO" id="GO:0005525">
    <property type="term" value="F:GTP binding"/>
    <property type="evidence" value="ECO:0007669"/>
    <property type="project" value="UniProtKB-KW"/>
</dbReference>
<evidence type="ECO:0000313" key="12">
    <source>
        <dbReference type="Proteomes" id="UP001213000"/>
    </source>
</evidence>
<dbReference type="InterPro" id="IPR034964">
    <property type="entry name" value="LS"/>
</dbReference>
<accession>A0AAD5VZ01</accession>
<evidence type="ECO:0000256" key="9">
    <source>
        <dbReference type="ARBA" id="ARBA00048785"/>
    </source>
</evidence>
<dbReference type="AlphaFoldDB" id="A0AAD5VZ01"/>
<dbReference type="GO" id="GO:0003924">
    <property type="term" value="F:GTPase activity"/>
    <property type="evidence" value="ECO:0007669"/>
    <property type="project" value="TreeGrafter"/>
</dbReference>
<dbReference type="Gene3D" id="3.40.50.300">
    <property type="entry name" value="P-loop containing nucleotide triphosphate hydrolases"/>
    <property type="match status" value="1"/>
</dbReference>
<dbReference type="GO" id="GO:0009349">
    <property type="term" value="C:riboflavin synthase complex"/>
    <property type="evidence" value="ECO:0007669"/>
    <property type="project" value="InterPro"/>
</dbReference>
<evidence type="ECO:0000256" key="6">
    <source>
        <dbReference type="ARBA" id="ARBA00022679"/>
    </source>
</evidence>
<dbReference type="PANTHER" id="PTHR11259">
    <property type="entry name" value="RAS-RELATED GTP BINDING RAG/GTR YEAST"/>
    <property type="match status" value="1"/>
</dbReference>
<comment type="similarity">
    <text evidence="3">Belongs to the GTR/RAG GTP-binding protein family.</text>
</comment>
<dbReference type="CDD" id="cd11384">
    <property type="entry name" value="RagA_like"/>
    <property type="match status" value="1"/>
</dbReference>
<dbReference type="InterPro" id="IPR002180">
    <property type="entry name" value="LS/RS"/>
</dbReference>
<gene>
    <name evidence="11" type="ORF">NP233_g2433</name>
</gene>
<reference evidence="11" key="1">
    <citation type="submission" date="2022-07" db="EMBL/GenBank/DDBJ databases">
        <title>Genome Sequence of Leucocoprinus birnbaumii.</title>
        <authorList>
            <person name="Buettner E."/>
        </authorList>
    </citation>
    <scope>NUCLEOTIDE SEQUENCE</scope>
    <source>
        <strain evidence="11">VT141</strain>
    </source>
</reference>
<comment type="similarity">
    <text evidence="2">Belongs to the DMRL synthase family.</text>
</comment>
<dbReference type="Gene3D" id="3.30.450.190">
    <property type="match status" value="1"/>
</dbReference>
<evidence type="ECO:0000313" key="11">
    <source>
        <dbReference type="EMBL" id="KAJ3573441.1"/>
    </source>
</evidence>
<dbReference type="Pfam" id="PF04670">
    <property type="entry name" value="Gtr1_RagA"/>
    <property type="match status" value="1"/>
</dbReference>
<dbReference type="GO" id="GO:0000329">
    <property type="term" value="C:fungal-type vacuole membrane"/>
    <property type="evidence" value="ECO:0007669"/>
    <property type="project" value="TreeGrafter"/>
</dbReference>
<dbReference type="SUPFAM" id="SSF52540">
    <property type="entry name" value="P-loop containing nucleoside triphosphate hydrolases"/>
    <property type="match status" value="1"/>
</dbReference>
<dbReference type="CDD" id="cd09209">
    <property type="entry name" value="Lumazine_synthase-I"/>
    <property type="match status" value="1"/>
</dbReference>
<keyword evidence="8" id="KW-0342">GTP-binding</keyword>
<dbReference type="InterPro" id="IPR039397">
    <property type="entry name" value="RagA/B"/>
</dbReference>
<dbReference type="PANTHER" id="PTHR11259:SF1">
    <property type="entry name" value="RAS-RELATED GTP-BINDING PROTEIN"/>
    <property type="match status" value="1"/>
</dbReference>
<dbReference type="InterPro" id="IPR036467">
    <property type="entry name" value="LS/RS_sf"/>
</dbReference>
<feature type="region of interest" description="Disordered" evidence="10">
    <location>
        <begin position="177"/>
        <end position="207"/>
    </location>
</feature>
<dbReference type="GO" id="GO:0010507">
    <property type="term" value="P:negative regulation of autophagy"/>
    <property type="evidence" value="ECO:0007669"/>
    <property type="project" value="TreeGrafter"/>
</dbReference>
<dbReference type="InterPro" id="IPR006762">
    <property type="entry name" value="Gtr1_RagA"/>
</dbReference>
<name>A0AAD5VZ01_9AGAR</name>
<dbReference type="SUPFAM" id="SSF52121">
    <property type="entry name" value="Lumazine synthase"/>
    <property type="match status" value="1"/>
</dbReference>
<dbReference type="GO" id="GO:0000906">
    <property type="term" value="F:6,7-dimethyl-8-ribityllumazine synthase activity"/>
    <property type="evidence" value="ECO:0007669"/>
    <property type="project" value="UniProtKB-EC"/>
</dbReference>
<dbReference type="Gene3D" id="3.40.50.960">
    <property type="entry name" value="Lumazine/riboflavin synthase"/>
    <property type="match status" value="1"/>
</dbReference>
<sequence length="553" mass="60418">MSTIKGISQSEFAHDGSGLRVAIVHARWNKVIIDSLVAGAVAKLKERGVKDSNIVVQSVPGSFELPFACQKVIAGSHIQTNAGGVTDLLGGLNLGSISPNPTSRTGTPAPPTVAIPSGPFDAVIAIGVLIKGATMHFEYICESVSHALMRVQLDTGVPVIFGVLTALNDDQALERAGLGKDGNKGHNHGEDWGLAAPPGHLTGPSLKPPPPLHPLFLSLSPSPLPPPAKHEEKGPPYGCLWQWEDFNAITDLSEPARTFSSNNPASLTSRLGATIDVEQNHVRFLGDLILNLWDCGGQDSFMDSYLTTQRSTIFQQVGVMIYVFDVESHESTKDMEYYRDCLDGLRYHSPDAAIFILIHKMDLVREPQQILDKKRQELQEVSGDVTIQLFGTTIFDQTLYKAWSSIVHTLIPNASILSKHLSIFAQACGATEVILFERTTFLVIATSSSGTGVASSTLPTYNKEGSDHQLEPTRYERTSELIKTFKYTCARVREEFHTLELDLHDFSAVLDELTKNTYVLVILHDPTIETAAVKLNIRLARSKFETLQADSLN</sequence>
<dbReference type="Proteomes" id="UP001213000">
    <property type="component" value="Unassembled WGS sequence"/>
</dbReference>
<keyword evidence="6" id="KW-0808">Transferase</keyword>